<reference evidence="2" key="1">
    <citation type="submission" date="2019-10" db="EMBL/GenBank/DDBJ databases">
        <authorList>
            <consortium name="DOE Joint Genome Institute"/>
            <person name="Kuo A."/>
            <person name="Miyauchi S."/>
            <person name="Kiss E."/>
            <person name="Drula E."/>
            <person name="Kohler A."/>
            <person name="Sanchez-Garcia M."/>
            <person name="Andreopoulos B."/>
            <person name="Barry K.W."/>
            <person name="Bonito G."/>
            <person name="Buee M."/>
            <person name="Carver A."/>
            <person name="Chen C."/>
            <person name="Cichocki N."/>
            <person name="Clum A."/>
            <person name="Culley D."/>
            <person name="Crous P.W."/>
            <person name="Fauchery L."/>
            <person name="Girlanda M."/>
            <person name="Hayes R."/>
            <person name="Keri Z."/>
            <person name="LaButti K."/>
            <person name="Lipzen A."/>
            <person name="Lombard V."/>
            <person name="Magnuson J."/>
            <person name="Maillard F."/>
            <person name="Morin E."/>
            <person name="Murat C."/>
            <person name="Nolan M."/>
            <person name="Ohm R."/>
            <person name="Pangilinan J."/>
            <person name="Pereira M."/>
            <person name="Perotto S."/>
            <person name="Peter M."/>
            <person name="Riley R."/>
            <person name="Sitrit Y."/>
            <person name="Stielow B."/>
            <person name="Szollosi G."/>
            <person name="Zifcakova L."/>
            <person name="Stursova M."/>
            <person name="Spatafora J.W."/>
            <person name="Tedersoo L."/>
            <person name="Vaario L.-M."/>
            <person name="Yamada A."/>
            <person name="Yan M."/>
            <person name="Wang P."/>
            <person name="Xu J."/>
            <person name="Bruns T."/>
            <person name="Baldrian P."/>
            <person name="Vilgalys R."/>
            <person name="Henrissat B."/>
            <person name="Grigoriev I.V."/>
            <person name="Hibbett D."/>
            <person name="Nagy L.G."/>
            <person name="Martin F.M."/>
        </authorList>
    </citation>
    <scope>NUCLEOTIDE SEQUENCE</scope>
    <source>
        <strain evidence="2">Prilba</strain>
    </source>
</reference>
<dbReference type="OrthoDB" id="76215at2759"/>
<evidence type="ECO:0000313" key="3">
    <source>
        <dbReference type="Proteomes" id="UP000759537"/>
    </source>
</evidence>
<sequence>MSRPRAFWNAECDRKLVDLLFEQRQNGMQTSNGNWHKSAWTAAEPNLSGTQARSGGGPKTADSCKNRWSTLKKEYREVKIIRDKSGFGWNAEKGLAMAEDSVWENLIKAHPQFKKWQAMSFPLYNDMADLVEGTYATGKGVVRPGHTRTPSISSSSSSDNDFLIDPILHQTSATPVSAMANALAVSSSSVALATLSGVCVPTSSKCQAADTFESMSGKRVCHGCKSGSQAIEDVASSIDWLATALAVDAAAPSLERKRAAIHTIEDDGDLSDNEQTQVFQVICKDTAFADTVLAISKKEACTRFIKSKLYPLLAGTSDF</sequence>
<dbReference type="Pfam" id="PF12776">
    <property type="entry name" value="Myb_DNA-bind_3"/>
    <property type="match status" value="1"/>
</dbReference>
<keyword evidence="2" id="KW-0238">DNA-binding</keyword>
<proteinExistence type="predicted"/>
<dbReference type="InterPro" id="IPR024752">
    <property type="entry name" value="Myb/SANT-like_dom"/>
</dbReference>
<dbReference type="Proteomes" id="UP000759537">
    <property type="component" value="Unassembled WGS sequence"/>
</dbReference>
<evidence type="ECO:0000259" key="1">
    <source>
        <dbReference type="PROSITE" id="PS50090"/>
    </source>
</evidence>
<gene>
    <name evidence="2" type="ORF">DFH94DRAFT_655919</name>
</gene>
<accession>A0A9P5JZE6</accession>
<dbReference type="AlphaFoldDB" id="A0A9P5JZE6"/>
<comment type="caution">
    <text evidence="2">The sequence shown here is derived from an EMBL/GenBank/DDBJ whole genome shotgun (WGS) entry which is preliminary data.</text>
</comment>
<dbReference type="EMBL" id="WHVB01000022">
    <property type="protein sequence ID" value="KAF8471630.1"/>
    <property type="molecule type" value="Genomic_DNA"/>
</dbReference>
<dbReference type="GO" id="GO:0003677">
    <property type="term" value="F:DNA binding"/>
    <property type="evidence" value="ECO:0007669"/>
    <property type="project" value="UniProtKB-KW"/>
</dbReference>
<organism evidence="2 3">
    <name type="scientific">Russula ochroleuca</name>
    <dbReference type="NCBI Taxonomy" id="152965"/>
    <lineage>
        <taxon>Eukaryota</taxon>
        <taxon>Fungi</taxon>
        <taxon>Dikarya</taxon>
        <taxon>Basidiomycota</taxon>
        <taxon>Agaricomycotina</taxon>
        <taxon>Agaricomycetes</taxon>
        <taxon>Russulales</taxon>
        <taxon>Russulaceae</taxon>
        <taxon>Russula</taxon>
    </lineage>
</organism>
<dbReference type="PROSITE" id="PS50090">
    <property type="entry name" value="MYB_LIKE"/>
    <property type="match status" value="1"/>
</dbReference>
<name>A0A9P5JZE6_9AGAM</name>
<dbReference type="InterPro" id="IPR001005">
    <property type="entry name" value="SANT/Myb"/>
</dbReference>
<dbReference type="PANTHER" id="PTHR46929:SF3">
    <property type="entry name" value="MYB_SANT-LIKE DOMAIN-CONTAINING PROTEIN"/>
    <property type="match status" value="1"/>
</dbReference>
<protein>
    <submittedName>
        <fullName evidence="2">Myb/SANT-like DNA-binding domain-containing protein</fullName>
    </submittedName>
</protein>
<reference evidence="2" key="2">
    <citation type="journal article" date="2020" name="Nat. Commun.">
        <title>Large-scale genome sequencing of mycorrhizal fungi provides insights into the early evolution of symbiotic traits.</title>
        <authorList>
            <person name="Miyauchi S."/>
            <person name="Kiss E."/>
            <person name="Kuo A."/>
            <person name="Drula E."/>
            <person name="Kohler A."/>
            <person name="Sanchez-Garcia M."/>
            <person name="Morin E."/>
            <person name="Andreopoulos B."/>
            <person name="Barry K.W."/>
            <person name="Bonito G."/>
            <person name="Buee M."/>
            <person name="Carver A."/>
            <person name="Chen C."/>
            <person name="Cichocki N."/>
            <person name="Clum A."/>
            <person name="Culley D."/>
            <person name="Crous P.W."/>
            <person name="Fauchery L."/>
            <person name="Girlanda M."/>
            <person name="Hayes R.D."/>
            <person name="Keri Z."/>
            <person name="LaButti K."/>
            <person name="Lipzen A."/>
            <person name="Lombard V."/>
            <person name="Magnuson J."/>
            <person name="Maillard F."/>
            <person name="Murat C."/>
            <person name="Nolan M."/>
            <person name="Ohm R.A."/>
            <person name="Pangilinan J."/>
            <person name="Pereira M.F."/>
            <person name="Perotto S."/>
            <person name="Peter M."/>
            <person name="Pfister S."/>
            <person name="Riley R."/>
            <person name="Sitrit Y."/>
            <person name="Stielow J.B."/>
            <person name="Szollosi G."/>
            <person name="Zifcakova L."/>
            <person name="Stursova M."/>
            <person name="Spatafora J.W."/>
            <person name="Tedersoo L."/>
            <person name="Vaario L.M."/>
            <person name="Yamada A."/>
            <person name="Yan M."/>
            <person name="Wang P."/>
            <person name="Xu J."/>
            <person name="Bruns T."/>
            <person name="Baldrian P."/>
            <person name="Vilgalys R."/>
            <person name="Dunand C."/>
            <person name="Henrissat B."/>
            <person name="Grigoriev I.V."/>
            <person name="Hibbett D."/>
            <person name="Nagy L.G."/>
            <person name="Martin F.M."/>
        </authorList>
    </citation>
    <scope>NUCLEOTIDE SEQUENCE</scope>
    <source>
        <strain evidence="2">Prilba</strain>
    </source>
</reference>
<feature type="domain" description="Myb-like" evidence="1">
    <location>
        <begin position="1"/>
        <end position="72"/>
    </location>
</feature>
<evidence type="ECO:0000313" key="2">
    <source>
        <dbReference type="EMBL" id="KAF8471630.1"/>
    </source>
</evidence>
<keyword evidence="3" id="KW-1185">Reference proteome</keyword>
<dbReference type="PANTHER" id="PTHR46929">
    <property type="entry name" value="EXPRESSED PROTEIN"/>
    <property type="match status" value="1"/>
</dbReference>